<name>A0A6A1VKF0_9ROSI</name>
<proteinExistence type="predicted"/>
<evidence type="ECO:0000313" key="1">
    <source>
        <dbReference type="EMBL" id="KAB1213203.1"/>
    </source>
</evidence>
<comment type="caution">
    <text evidence="1">The sequence shown here is derived from an EMBL/GenBank/DDBJ whole genome shotgun (WGS) entry which is preliminary data.</text>
</comment>
<sequence length="117" mass="13104">MQRPIGAFPAVKMENKPSAEDVFRTLTGQDMMVIGSFLKQNFMLLLSHFSLALRAPCVYVKEVGAIEDQMGKMSENPGDGSTEPATFMIRHVRGGLALEKARIAGKLIPYSRWPYKW</sequence>
<organism evidence="1 2">
    <name type="scientific">Morella rubra</name>
    <name type="common">Chinese bayberry</name>
    <dbReference type="NCBI Taxonomy" id="262757"/>
    <lineage>
        <taxon>Eukaryota</taxon>
        <taxon>Viridiplantae</taxon>
        <taxon>Streptophyta</taxon>
        <taxon>Embryophyta</taxon>
        <taxon>Tracheophyta</taxon>
        <taxon>Spermatophyta</taxon>
        <taxon>Magnoliopsida</taxon>
        <taxon>eudicotyledons</taxon>
        <taxon>Gunneridae</taxon>
        <taxon>Pentapetalae</taxon>
        <taxon>rosids</taxon>
        <taxon>fabids</taxon>
        <taxon>Fagales</taxon>
        <taxon>Myricaceae</taxon>
        <taxon>Morella</taxon>
    </lineage>
</organism>
<protein>
    <submittedName>
        <fullName evidence="1">Uncharacterized protein</fullName>
    </submittedName>
</protein>
<dbReference type="EMBL" id="RXIC02000023">
    <property type="protein sequence ID" value="KAB1213203.1"/>
    <property type="molecule type" value="Genomic_DNA"/>
</dbReference>
<dbReference type="Proteomes" id="UP000516437">
    <property type="component" value="Chromosome 5"/>
</dbReference>
<dbReference type="AlphaFoldDB" id="A0A6A1VKF0"/>
<evidence type="ECO:0000313" key="2">
    <source>
        <dbReference type="Proteomes" id="UP000516437"/>
    </source>
</evidence>
<keyword evidence="2" id="KW-1185">Reference proteome</keyword>
<reference evidence="1 2" key="1">
    <citation type="journal article" date="2019" name="Plant Biotechnol. J.">
        <title>The red bayberry genome and genetic basis of sex determination.</title>
        <authorList>
            <person name="Jia H.M."/>
            <person name="Jia H.J."/>
            <person name="Cai Q.L."/>
            <person name="Wang Y."/>
            <person name="Zhao H.B."/>
            <person name="Yang W.F."/>
            <person name="Wang G.Y."/>
            <person name="Li Y.H."/>
            <person name="Zhan D.L."/>
            <person name="Shen Y.T."/>
            <person name="Niu Q.F."/>
            <person name="Chang L."/>
            <person name="Qiu J."/>
            <person name="Zhao L."/>
            <person name="Xie H.B."/>
            <person name="Fu W.Y."/>
            <person name="Jin J."/>
            <person name="Li X.W."/>
            <person name="Jiao Y."/>
            <person name="Zhou C.C."/>
            <person name="Tu T."/>
            <person name="Chai C.Y."/>
            <person name="Gao J.L."/>
            <person name="Fan L.J."/>
            <person name="van de Weg E."/>
            <person name="Wang J.Y."/>
            <person name="Gao Z.S."/>
        </authorList>
    </citation>
    <scope>NUCLEOTIDE SEQUENCE [LARGE SCALE GENOMIC DNA]</scope>
    <source>
        <tissue evidence="1">Leaves</tissue>
    </source>
</reference>
<gene>
    <name evidence="1" type="ORF">CJ030_MR5G024789</name>
</gene>
<accession>A0A6A1VKF0</accession>